<dbReference type="PANTHER" id="PTHR23127:SF0">
    <property type="entry name" value="H_ACA RIBONUCLEOPROTEIN COMPLEX SUBUNIT DKC1"/>
    <property type="match status" value="1"/>
</dbReference>
<dbReference type="PANTHER" id="PTHR23127">
    <property type="entry name" value="CENTROMERE/MICROTUBULE BINDING PROTEIN CBF5"/>
    <property type="match status" value="1"/>
</dbReference>
<comment type="caution">
    <text evidence="8">The sequence shown here is derived from an EMBL/GenBank/DDBJ whole genome shotgun (WGS) entry which is preliminary data.</text>
</comment>
<reference evidence="8 9" key="1">
    <citation type="journal article" date="2020" name="Biotechnol. Biofuels">
        <title>New insights from the biogas microbiome by comprehensive genome-resolved metagenomics of nearly 1600 species originating from multiple anaerobic digesters.</title>
        <authorList>
            <person name="Campanaro S."/>
            <person name="Treu L."/>
            <person name="Rodriguez-R L.M."/>
            <person name="Kovalovszki A."/>
            <person name="Ziels R.M."/>
            <person name="Maus I."/>
            <person name="Zhu X."/>
            <person name="Kougias P.G."/>
            <person name="Basile A."/>
            <person name="Luo G."/>
            <person name="Schluter A."/>
            <person name="Konstantinidis K.T."/>
            <person name="Angelidaki I."/>
        </authorList>
    </citation>
    <scope>NUCLEOTIDE SEQUENCE [LARGE SCALE GENOMIC DNA]</scope>
    <source>
        <strain evidence="8">AS27yjCOA_157</strain>
    </source>
</reference>
<evidence type="ECO:0000256" key="1">
    <source>
        <dbReference type="ARBA" id="ARBA00022694"/>
    </source>
</evidence>
<dbReference type="InterPro" id="IPR002501">
    <property type="entry name" value="PsdUridine_synth_N"/>
</dbReference>
<dbReference type="SUPFAM" id="SSF55120">
    <property type="entry name" value="Pseudouridine synthase"/>
    <property type="match status" value="1"/>
</dbReference>
<dbReference type="GO" id="GO:0003723">
    <property type="term" value="F:RNA binding"/>
    <property type="evidence" value="ECO:0007669"/>
    <property type="project" value="InterPro"/>
</dbReference>
<dbReference type="HAMAP" id="MF_01081">
    <property type="entry name" value="TruB_arch"/>
    <property type="match status" value="1"/>
</dbReference>
<comment type="catalytic activity">
    <reaction evidence="5">
        <text>uridine(55) in tRNA = pseudouridine(55) in tRNA</text>
        <dbReference type="Rhea" id="RHEA:42532"/>
        <dbReference type="Rhea" id="RHEA-COMP:10101"/>
        <dbReference type="Rhea" id="RHEA-COMP:10102"/>
        <dbReference type="ChEBI" id="CHEBI:65314"/>
        <dbReference type="ChEBI" id="CHEBI:65315"/>
        <dbReference type="EC" id="5.4.99.25"/>
    </reaction>
</comment>
<protein>
    <recommendedName>
        <fullName evidence="5">Probable tRNA pseudouridine synthase B</fullName>
        <ecNumber evidence="5">5.4.99.25</ecNumber>
    </recommendedName>
    <alternativeName>
        <fullName evidence="5">tRNA pseudouridine(55) synthase</fullName>
        <shortName evidence="5">Psi55 synthase</shortName>
    </alternativeName>
    <alternativeName>
        <fullName evidence="5">tRNA pseudouridylate synthase</fullName>
    </alternativeName>
    <alternativeName>
        <fullName evidence="5">tRNA-uridine isomerase</fullName>
    </alternativeName>
</protein>
<feature type="domain" description="PUA" evidence="6">
    <location>
        <begin position="232"/>
        <end position="306"/>
    </location>
</feature>
<evidence type="ECO:0000256" key="2">
    <source>
        <dbReference type="ARBA" id="ARBA00023235"/>
    </source>
</evidence>
<dbReference type="Pfam" id="PF01472">
    <property type="entry name" value="PUA"/>
    <property type="match status" value="1"/>
</dbReference>
<dbReference type="Proteomes" id="UP000544742">
    <property type="component" value="Unassembled WGS sequence"/>
</dbReference>
<dbReference type="GO" id="GO:0160148">
    <property type="term" value="F:tRNA pseudouridine(55) synthase activity"/>
    <property type="evidence" value="ECO:0007669"/>
    <property type="project" value="UniProtKB-EC"/>
</dbReference>
<evidence type="ECO:0000256" key="5">
    <source>
        <dbReference type="HAMAP-Rule" id="MF_01081"/>
    </source>
</evidence>
<dbReference type="GO" id="GO:0031119">
    <property type="term" value="P:tRNA pseudouridine synthesis"/>
    <property type="evidence" value="ECO:0007669"/>
    <property type="project" value="UniProtKB-UniRule"/>
</dbReference>
<dbReference type="Gene3D" id="3.30.2350.10">
    <property type="entry name" value="Pseudouridine synthase"/>
    <property type="match status" value="1"/>
</dbReference>
<dbReference type="GO" id="GO:0031118">
    <property type="term" value="P:rRNA pseudouridine synthesis"/>
    <property type="evidence" value="ECO:0007669"/>
    <property type="project" value="TreeGrafter"/>
</dbReference>
<feature type="domain" description="Dyskerin-like" evidence="7">
    <location>
        <begin position="1"/>
        <end position="44"/>
    </location>
</feature>
<dbReference type="SUPFAM" id="SSF88697">
    <property type="entry name" value="PUA domain-like"/>
    <property type="match status" value="1"/>
</dbReference>
<dbReference type="InterPro" id="IPR036974">
    <property type="entry name" value="PUA_sf"/>
</dbReference>
<feature type="active site" description="Nucleophile" evidence="5">
    <location>
        <position position="63"/>
    </location>
</feature>
<evidence type="ECO:0000313" key="8">
    <source>
        <dbReference type="EMBL" id="NLJ23360.1"/>
    </source>
</evidence>
<proteinExistence type="inferred from homology"/>
<dbReference type="GO" id="GO:0000495">
    <property type="term" value="P:box H/ACA sno(s)RNA 3'-end processing"/>
    <property type="evidence" value="ECO:0007669"/>
    <property type="project" value="TreeGrafter"/>
</dbReference>
<dbReference type="SMART" id="SM01136">
    <property type="entry name" value="DKCLD"/>
    <property type="match status" value="1"/>
</dbReference>
<dbReference type="InterPro" id="IPR002478">
    <property type="entry name" value="PUA"/>
</dbReference>
<dbReference type="InterPro" id="IPR020103">
    <property type="entry name" value="PsdUridine_synth_cat_dom_sf"/>
</dbReference>
<organism evidence="8 9">
    <name type="scientific">Methanothrix soehngenii</name>
    <name type="common">Methanosaeta concilii</name>
    <dbReference type="NCBI Taxonomy" id="2223"/>
    <lineage>
        <taxon>Archaea</taxon>
        <taxon>Methanobacteriati</taxon>
        <taxon>Methanobacteriota</taxon>
        <taxon>Stenosarchaea group</taxon>
        <taxon>Methanomicrobia</taxon>
        <taxon>Methanotrichales</taxon>
        <taxon>Methanotrichaceae</taxon>
        <taxon>Methanothrix</taxon>
    </lineage>
</organism>
<dbReference type="GO" id="GO:1990481">
    <property type="term" value="P:mRNA pseudouridine synthesis"/>
    <property type="evidence" value="ECO:0007669"/>
    <property type="project" value="TreeGrafter"/>
</dbReference>
<dbReference type="Pfam" id="PF01509">
    <property type="entry name" value="TruB_N"/>
    <property type="match status" value="1"/>
</dbReference>
<dbReference type="CDD" id="cd02572">
    <property type="entry name" value="PseudoU_synth_hDyskerin"/>
    <property type="match status" value="1"/>
</dbReference>
<evidence type="ECO:0000256" key="4">
    <source>
        <dbReference type="ARBA" id="ARBA00060775"/>
    </source>
</evidence>
<accession>A0A7K4AK10</accession>
<dbReference type="PROSITE" id="PS50890">
    <property type="entry name" value="PUA"/>
    <property type="match status" value="1"/>
</dbReference>
<dbReference type="EC" id="5.4.99.25" evidence="5"/>
<dbReference type="InterPro" id="IPR026326">
    <property type="entry name" value="TruB_arch"/>
</dbReference>
<dbReference type="Gene3D" id="2.30.130.10">
    <property type="entry name" value="PUA domain"/>
    <property type="match status" value="1"/>
</dbReference>
<dbReference type="InterPro" id="IPR012960">
    <property type="entry name" value="Dyskerin-like"/>
</dbReference>
<dbReference type="Pfam" id="PF16198">
    <property type="entry name" value="TruB_C_2"/>
    <property type="match status" value="1"/>
</dbReference>
<keyword evidence="2 5" id="KW-0413">Isomerase</keyword>
<dbReference type="FunFam" id="3.30.2350.10:FF:000001">
    <property type="entry name" value="H/ACA ribonucleoprotein complex subunit CBF5"/>
    <property type="match status" value="1"/>
</dbReference>
<evidence type="ECO:0000259" key="7">
    <source>
        <dbReference type="SMART" id="SM01136"/>
    </source>
</evidence>
<dbReference type="AlphaFoldDB" id="A0A7K4AK10"/>
<evidence type="ECO:0000256" key="3">
    <source>
        <dbReference type="ARBA" id="ARBA00060072"/>
    </source>
</evidence>
<keyword evidence="1 5" id="KW-0819">tRNA processing</keyword>
<dbReference type="InterPro" id="IPR032819">
    <property type="entry name" value="TruB_C"/>
</dbReference>
<dbReference type="GO" id="GO:0031120">
    <property type="term" value="P:snRNA pseudouridine synthesis"/>
    <property type="evidence" value="ECO:0007669"/>
    <property type="project" value="TreeGrafter"/>
</dbReference>
<comment type="similarity">
    <text evidence="4 5">Belongs to the pseudouridine synthase TruB family. Type 2 subfamily.</text>
</comment>
<dbReference type="NCBIfam" id="NF003280">
    <property type="entry name" value="PRK04270.1"/>
    <property type="match status" value="1"/>
</dbReference>
<dbReference type="SMART" id="SM00359">
    <property type="entry name" value="PUA"/>
    <property type="match status" value="1"/>
</dbReference>
<comment type="function">
    <text evidence="3 5">Could be responsible for synthesis of pseudouridine from uracil-55 in the psi GC loop of transfer RNAs.</text>
</comment>
<evidence type="ECO:0000313" key="9">
    <source>
        <dbReference type="Proteomes" id="UP000544742"/>
    </source>
</evidence>
<dbReference type="EMBL" id="JAAYUN010000167">
    <property type="protein sequence ID" value="NLJ23360.1"/>
    <property type="molecule type" value="Genomic_DNA"/>
</dbReference>
<gene>
    <name evidence="5" type="primary">truB</name>
    <name evidence="8" type="ORF">GX426_09680</name>
</gene>
<dbReference type="InterPro" id="IPR015947">
    <property type="entry name" value="PUA-like_sf"/>
</dbReference>
<evidence type="ECO:0000259" key="6">
    <source>
        <dbReference type="SMART" id="SM00359"/>
    </source>
</evidence>
<dbReference type="InterPro" id="IPR004802">
    <property type="entry name" value="tRNA_PsdUridine_synth_B_fam"/>
</dbReference>
<dbReference type="NCBIfam" id="TIGR00425">
    <property type="entry name" value="CBF5"/>
    <property type="match status" value="1"/>
</dbReference>
<sequence length="330" mass="36095">MVKRNGKTDPAYGTPPLERSLEMHLRLGAINLDKTSGPTSHEVVAWVKRILEVEKAGHSGTLDPKVTGILPVLLGDATRVMDTLLLAGKEYICLMHVHKPVPKKQITDVCGQFVGPILQKPPLKSSVVKELRTRTIYYLEVLEIEGQHVLMRVGCEAGTYIRKLCYDIGLALGTGANMEELRRTRAGPFREDETLVTLHQLIDAHVKYMETGNENLLRRVILPVEAALVHLPRLVIADNAVDAICHGAPLAAPGLLSLQTEINRGDGVVLFTLKGEAVAVAQAELSSEEMLASKSGIVAATERVIMEPGTYPKAWKLAERDGSTQPETKR</sequence>
<dbReference type="CDD" id="cd21148">
    <property type="entry name" value="PUA_Cbf5"/>
    <property type="match status" value="1"/>
</dbReference>
<name>A0A7K4AK10_METSH</name>
<dbReference type="Pfam" id="PF08068">
    <property type="entry name" value="DKCLD"/>
    <property type="match status" value="1"/>
</dbReference>